<reference evidence="2 3" key="1">
    <citation type="submission" date="2016-03" db="EMBL/GenBank/DDBJ databases">
        <title>Spore heat resistance.</title>
        <authorList>
            <person name="Boekhorst J."/>
            <person name="Berendsen E.M."/>
            <person name="Wells-Bennik M.H."/>
            <person name="Kuipers O.P."/>
        </authorList>
    </citation>
    <scope>NUCLEOTIDE SEQUENCE [LARGE SCALE GENOMIC DNA]</scope>
    <source>
        <strain evidence="2 3">GS8</strain>
    </source>
</reference>
<sequence length="192" mass="22457">MYRTVKIPFQTSKKDIDRLFECNRISAQIWNDCLVIAKNYALKNNGKWINQTELQKQTKGKYPIHSQSIQAVCHKYLNARDSAKKAKQKGLDNKYPYKQKKYFNTKWANNGFIIHPNGTIELKMGRWERKNQPPIVVEKVDESYTTQTCPVCGKRKNLLLEILFVLVVILSIGMSIRHAIFLQNTYMENSDR</sequence>
<name>A0ABQ7HK53_GEOSE</name>
<organism evidence="2 3">
    <name type="scientific">Geobacillus stearothermophilus</name>
    <name type="common">Bacillus stearothermophilus</name>
    <dbReference type="NCBI Taxonomy" id="1422"/>
    <lineage>
        <taxon>Bacteria</taxon>
        <taxon>Bacillati</taxon>
        <taxon>Bacillota</taxon>
        <taxon>Bacilli</taxon>
        <taxon>Bacillales</taxon>
        <taxon>Anoxybacillaceae</taxon>
        <taxon>Geobacillus</taxon>
    </lineage>
</organism>
<keyword evidence="1" id="KW-0812">Transmembrane</keyword>
<dbReference type="Proteomes" id="UP000773850">
    <property type="component" value="Unassembled WGS sequence"/>
</dbReference>
<accession>A0ABQ7HK53</accession>
<comment type="caution">
    <text evidence="2">The sequence shown here is derived from an EMBL/GenBank/DDBJ whole genome shotgun (WGS) entry which is preliminary data.</text>
</comment>
<evidence type="ECO:0000256" key="1">
    <source>
        <dbReference type="SAM" id="Phobius"/>
    </source>
</evidence>
<evidence type="ECO:0000313" key="2">
    <source>
        <dbReference type="EMBL" id="KAF6512588.1"/>
    </source>
</evidence>
<keyword evidence="1" id="KW-0472">Membrane</keyword>
<proteinExistence type="predicted"/>
<keyword evidence="1" id="KW-1133">Transmembrane helix</keyword>
<feature type="transmembrane region" description="Helical" evidence="1">
    <location>
        <begin position="158"/>
        <end position="180"/>
    </location>
</feature>
<gene>
    <name evidence="2" type="ORF">GS8_67</name>
</gene>
<protein>
    <submittedName>
        <fullName evidence="2">Transposase</fullName>
    </submittedName>
</protein>
<dbReference type="EMBL" id="LUCS01000003">
    <property type="protein sequence ID" value="KAF6512588.1"/>
    <property type="molecule type" value="Genomic_DNA"/>
</dbReference>
<evidence type="ECO:0000313" key="3">
    <source>
        <dbReference type="Proteomes" id="UP000773850"/>
    </source>
</evidence>
<keyword evidence="3" id="KW-1185">Reference proteome</keyword>